<comment type="catalytic activity">
    <reaction evidence="39">
        <text>(2E)-butenoyl-[ACP] + NADPH + H(+) = butanoyl-[ACP] + NADP(+)</text>
        <dbReference type="Rhea" id="RHEA:41812"/>
        <dbReference type="Rhea" id="RHEA-COMP:9627"/>
        <dbReference type="Rhea" id="RHEA-COMP:9628"/>
        <dbReference type="ChEBI" id="CHEBI:15378"/>
        <dbReference type="ChEBI" id="CHEBI:57783"/>
        <dbReference type="ChEBI" id="CHEBI:58349"/>
        <dbReference type="ChEBI" id="CHEBI:78453"/>
        <dbReference type="ChEBI" id="CHEBI:78454"/>
    </reaction>
    <physiologicalReaction direction="left-to-right" evidence="39">
        <dbReference type="Rhea" id="RHEA:41813"/>
    </physiologicalReaction>
</comment>
<dbReference type="UniPathway" id="UPA00094"/>
<dbReference type="GO" id="GO:0004315">
    <property type="term" value="F:3-oxoacyl-[acyl-carrier-protein] synthase activity"/>
    <property type="evidence" value="ECO:0007669"/>
    <property type="project" value="UniProtKB-EC"/>
</dbReference>
<keyword evidence="21" id="KW-0275">Fatty acid biosynthesis</keyword>
<evidence type="ECO:0000256" key="56">
    <source>
        <dbReference type="ARBA" id="ARBA00049109"/>
    </source>
</evidence>
<comment type="catalytic activity">
    <reaction evidence="61">
        <text>butanoyl-[ACP] + malonyl-[ACP] + H(+) = 3-oxohexanoyl-[ACP] + holo-[ACP] + CO2</text>
        <dbReference type="Rhea" id="RHEA:41820"/>
        <dbReference type="Rhea" id="RHEA-COMP:9623"/>
        <dbReference type="Rhea" id="RHEA-COMP:9628"/>
        <dbReference type="Rhea" id="RHEA-COMP:9629"/>
        <dbReference type="Rhea" id="RHEA-COMP:9685"/>
        <dbReference type="ChEBI" id="CHEBI:15378"/>
        <dbReference type="ChEBI" id="CHEBI:16526"/>
        <dbReference type="ChEBI" id="CHEBI:64479"/>
        <dbReference type="ChEBI" id="CHEBI:78449"/>
        <dbReference type="ChEBI" id="CHEBI:78454"/>
        <dbReference type="ChEBI" id="CHEBI:78456"/>
    </reaction>
    <physiologicalReaction direction="left-to-right" evidence="61">
        <dbReference type="Rhea" id="RHEA:41821"/>
    </physiologicalReaction>
</comment>
<comment type="catalytic activity">
    <reaction evidence="59">
        <text>3-oxohexadecanoyl-[ACP] + NADPH + H(+) = (3R)-hydroxyhexadecanoyl-[ACP] + NADP(+)</text>
        <dbReference type="Rhea" id="RHEA:41904"/>
        <dbReference type="Rhea" id="RHEA-COMP:9649"/>
        <dbReference type="Rhea" id="RHEA-COMP:9650"/>
        <dbReference type="ChEBI" id="CHEBI:15378"/>
        <dbReference type="ChEBI" id="CHEBI:57783"/>
        <dbReference type="ChEBI" id="CHEBI:58349"/>
        <dbReference type="ChEBI" id="CHEBI:78478"/>
        <dbReference type="ChEBI" id="CHEBI:78480"/>
    </reaction>
    <physiologicalReaction direction="left-to-right" evidence="59">
        <dbReference type="Rhea" id="RHEA:41905"/>
    </physiologicalReaction>
</comment>
<keyword evidence="17" id="KW-0007">Acetylation</keyword>
<evidence type="ECO:0000256" key="36">
    <source>
        <dbReference type="ARBA" id="ARBA00047400"/>
    </source>
</evidence>
<dbReference type="Gene3D" id="3.10.129.110">
    <property type="entry name" value="Polyketide synthase dehydratase"/>
    <property type="match status" value="1"/>
</dbReference>
<dbReference type="SUPFAM" id="SSF52151">
    <property type="entry name" value="FabD/lysophospholipase-like"/>
    <property type="match status" value="1"/>
</dbReference>
<comment type="catalytic activity">
    <reaction evidence="57">
        <text>(2E)-tetradecenoyl-[ACP] + NADPH + H(+) = tetradecanoyl-[ACP] + NADP(+)</text>
        <dbReference type="Rhea" id="RHEA:41896"/>
        <dbReference type="Rhea" id="RHEA-COMP:9647"/>
        <dbReference type="Rhea" id="RHEA-COMP:9648"/>
        <dbReference type="ChEBI" id="CHEBI:15378"/>
        <dbReference type="ChEBI" id="CHEBI:57783"/>
        <dbReference type="ChEBI" id="CHEBI:58349"/>
        <dbReference type="ChEBI" id="CHEBI:78475"/>
        <dbReference type="ChEBI" id="CHEBI:78477"/>
    </reaction>
    <physiologicalReaction direction="left-to-right" evidence="57">
        <dbReference type="Rhea" id="RHEA:41897"/>
    </physiologicalReaction>
</comment>
<evidence type="ECO:0000256" key="26">
    <source>
        <dbReference type="ARBA" id="ARBA00023388"/>
    </source>
</evidence>
<evidence type="ECO:0000256" key="10">
    <source>
        <dbReference type="ARBA" id="ARBA00022553"/>
    </source>
</evidence>
<evidence type="ECO:0000256" key="21">
    <source>
        <dbReference type="ARBA" id="ARBA00023160"/>
    </source>
</evidence>
<dbReference type="FunFam" id="1.10.1200.10:FF:000013">
    <property type="entry name" value="Fatty acid synthase"/>
    <property type="match status" value="1"/>
</dbReference>
<keyword evidence="19" id="KW-0520">NAD</keyword>
<dbReference type="GO" id="GO:0004316">
    <property type="term" value="F:3-oxoacyl-[acyl-carrier-protein] reductase (NADPH) activity"/>
    <property type="evidence" value="ECO:0007669"/>
    <property type="project" value="UniProtKB-EC"/>
</dbReference>
<dbReference type="PROSITE" id="PS00606">
    <property type="entry name" value="KS3_1"/>
    <property type="match status" value="1"/>
</dbReference>
<dbReference type="OrthoDB" id="329835at2759"/>
<dbReference type="SMART" id="SM00822">
    <property type="entry name" value="PKS_KR"/>
    <property type="match status" value="1"/>
</dbReference>
<dbReference type="Gene3D" id="3.30.70.3290">
    <property type="match status" value="1"/>
</dbReference>
<dbReference type="InterPro" id="IPR036736">
    <property type="entry name" value="ACP-like_sf"/>
</dbReference>
<evidence type="ECO:0000256" key="24">
    <source>
        <dbReference type="ARBA" id="ARBA00023351"/>
    </source>
</evidence>
<evidence type="ECO:0000256" key="9">
    <source>
        <dbReference type="ARBA" id="ARBA00022516"/>
    </source>
</evidence>
<dbReference type="SUPFAM" id="SSF51735">
    <property type="entry name" value="NAD(P)-binding Rossmann-fold domains"/>
    <property type="match status" value="2"/>
</dbReference>
<dbReference type="Pfam" id="PF08659">
    <property type="entry name" value="KR"/>
    <property type="match status" value="1"/>
</dbReference>
<evidence type="ECO:0000256" key="20">
    <source>
        <dbReference type="ARBA" id="ARBA00023098"/>
    </source>
</evidence>
<evidence type="ECO:0000256" key="17">
    <source>
        <dbReference type="ARBA" id="ARBA00022990"/>
    </source>
</evidence>
<keyword evidence="16" id="KW-0663">Pyridoxal phosphate</keyword>
<dbReference type="GO" id="GO:0141148">
    <property type="term" value="F:enoyl-[acyl-carrier-protein] reductase (NADPH) activity"/>
    <property type="evidence" value="ECO:0007669"/>
    <property type="project" value="UniProtKB-EC"/>
</dbReference>
<evidence type="ECO:0000256" key="43">
    <source>
        <dbReference type="ARBA" id="ARBA00047953"/>
    </source>
</evidence>
<evidence type="ECO:0000256" key="62">
    <source>
        <dbReference type="ARBA" id="ARBA00049521"/>
    </source>
</evidence>
<evidence type="ECO:0000256" key="5">
    <source>
        <dbReference type="ARBA" id="ARBA00012948"/>
    </source>
</evidence>
<evidence type="ECO:0000256" key="52">
    <source>
        <dbReference type="ARBA" id="ARBA00048691"/>
    </source>
</evidence>
<comment type="catalytic activity">
    <reaction evidence="29">
        <text>(3R)-hydroxyoctadecanoyl-[ACP] = (2E)-octadecenoyl-[ACP] + H2O</text>
        <dbReference type="Rhea" id="RHEA:41924"/>
        <dbReference type="Rhea" id="RHEA-COMP:9654"/>
        <dbReference type="Rhea" id="RHEA-COMP:9655"/>
        <dbReference type="ChEBI" id="CHEBI:15377"/>
        <dbReference type="ChEBI" id="CHEBI:78488"/>
        <dbReference type="ChEBI" id="CHEBI:78489"/>
    </reaction>
    <physiologicalReaction direction="left-to-right" evidence="29">
        <dbReference type="Rhea" id="RHEA:41925"/>
    </physiologicalReaction>
</comment>
<dbReference type="Pfam" id="PF00975">
    <property type="entry name" value="Thioesterase"/>
    <property type="match status" value="1"/>
</dbReference>
<dbReference type="EC" id="1.3.1.39" evidence="2"/>
<dbReference type="InterPro" id="IPR001227">
    <property type="entry name" value="Ac_transferase_dom_sf"/>
</dbReference>
<comment type="catalytic activity">
    <reaction evidence="25">
        <text>(3R)-hydroxyhexanoyl-[ACP] = (2E)-hexenoyl-[ACP] + H2O</text>
        <dbReference type="Rhea" id="RHEA:41828"/>
        <dbReference type="Rhea" id="RHEA-COMP:9630"/>
        <dbReference type="Rhea" id="RHEA-COMP:9631"/>
        <dbReference type="ChEBI" id="CHEBI:15377"/>
        <dbReference type="ChEBI" id="CHEBI:78457"/>
        <dbReference type="ChEBI" id="CHEBI:78458"/>
    </reaction>
    <physiologicalReaction direction="left-to-right" evidence="25">
        <dbReference type="Rhea" id="RHEA:41829"/>
    </physiologicalReaction>
</comment>
<keyword evidence="69" id="KW-1185">Reference proteome</keyword>
<keyword evidence="14" id="KW-0276">Fatty acid metabolism</keyword>
<comment type="catalytic activity">
    <reaction evidence="41">
        <text>(2E)-hexadecenoyl-[ACP] + NADPH + H(+) = hexadecanoyl-[ACP] + NADP(+)</text>
        <dbReference type="Rhea" id="RHEA:41912"/>
        <dbReference type="Rhea" id="RHEA-COMP:9651"/>
        <dbReference type="Rhea" id="RHEA-COMP:9652"/>
        <dbReference type="ChEBI" id="CHEBI:15378"/>
        <dbReference type="ChEBI" id="CHEBI:57783"/>
        <dbReference type="ChEBI" id="CHEBI:58349"/>
        <dbReference type="ChEBI" id="CHEBI:78481"/>
        <dbReference type="ChEBI" id="CHEBI:78483"/>
    </reaction>
    <physiologicalReaction direction="left-to-right" evidence="41">
        <dbReference type="Rhea" id="RHEA:41913"/>
    </physiologicalReaction>
</comment>
<dbReference type="GO" id="GO:0006633">
    <property type="term" value="P:fatty acid biosynthetic process"/>
    <property type="evidence" value="ECO:0007669"/>
    <property type="project" value="UniProtKB-UniPathway"/>
</dbReference>
<comment type="catalytic activity">
    <reaction evidence="63">
        <text>octanoyl-[ACP] + malonyl-[ACP] + H(+) = 3-oxodecanoyl-[ACP] + holo-[ACP] + CO2</text>
        <dbReference type="Rhea" id="RHEA:41852"/>
        <dbReference type="Rhea" id="RHEA-COMP:9623"/>
        <dbReference type="Rhea" id="RHEA-COMP:9636"/>
        <dbReference type="Rhea" id="RHEA-COMP:9637"/>
        <dbReference type="Rhea" id="RHEA-COMP:9685"/>
        <dbReference type="ChEBI" id="CHEBI:15378"/>
        <dbReference type="ChEBI" id="CHEBI:16526"/>
        <dbReference type="ChEBI" id="CHEBI:64479"/>
        <dbReference type="ChEBI" id="CHEBI:78449"/>
        <dbReference type="ChEBI" id="CHEBI:78463"/>
        <dbReference type="ChEBI" id="CHEBI:78464"/>
    </reaction>
    <physiologicalReaction direction="left-to-right" evidence="63">
        <dbReference type="Rhea" id="RHEA:41853"/>
    </physiologicalReaction>
</comment>
<comment type="catalytic activity">
    <reaction evidence="40">
        <text>dodecanoyl-[ACP] + malonyl-[ACP] + H(+) = 3-oxotetradecanoyl-[ACP] + holo-[ACP] + CO2</text>
        <dbReference type="Rhea" id="RHEA:41884"/>
        <dbReference type="Rhea" id="RHEA-COMP:9623"/>
        <dbReference type="Rhea" id="RHEA-COMP:9644"/>
        <dbReference type="Rhea" id="RHEA-COMP:9645"/>
        <dbReference type="Rhea" id="RHEA-COMP:9685"/>
        <dbReference type="ChEBI" id="CHEBI:15378"/>
        <dbReference type="ChEBI" id="CHEBI:16526"/>
        <dbReference type="ChEBI" id="CHEBI:64479"/>
        <dbReference type="ChEBI" id="CHEBI:65264"/>
        <dbReference type="ChEBI" id="CHEBI:78449"/>
        <dbReference type="ChEBI" id="CHEBI:78473"/>
    </reaction>
    <physiologicalReaction direction="left-to-right" evidence="40">
        <dbReference type="Rhea" id="RHEA:41885"/>
    </physiologicalReaction>
</comment>
<dbReference type="CDD" id="cd00833">
    <property type="entry name" value="PKS"/>
    <property type="match status" value="1"/>
</dbReference>
<comment type="catalytic activity">
    <reaction evidence="45">
        <text>hexadecanoyl-[ACP] + malonyl-[ACP] + H(+) = 3-oxooctadecanoyl-[ACP] + holo-[ACP] + CO2</text>
        <dbReference type="Rhea" id="RHEA:41916"/>
        <dbReference type="Rhea" id="RHEA-COMP:9623"/>
        <dbReference type="Rhea" id="RHEA-COMP:9652"/>
        <dbReference type="Rhea" id="RHEA-COMP:9653"/>
        <dbReference type="Rhea" id="RHEA-COMP:9685"/>
        <dbReference type="ChEBI" id="CHEBI:15378"/>
        <dbReference type="ChEBI" id="CHEBI:16526"/>
        <dbReference type="ChEBI" id="CHEBI:64479"/>
        <dbReference type="ChEBI" id="CHEBI:78449"/>
        <dbReference type="ChEBI" id="CHEBI:78483"/>
        <dbReference type="ChEBI" id="CHEBI:78487"/>
    </reaction>
    <physiologicalReaction direction="left-to-right" evidence="45">
        <dbReference type="Rhea" id="RHEA:41917"/>
    </physiologicalReaction>
</comment>
<evidence type="ECO:0000256" key="30">
    <source>
        <dbReference type="ARBA" id="ARBA00023401"/>
    </source>
</evidence>
<keyword evidence="68" id="KW-0012">Acyltransferase</keyword>
<name>A0A3M7QDU1_BRAPC</name>
<evidence type="ECO:0000256" key="34">
    <source>
        <dbReference type="ARBA" id="ARBA00047300"/>
    </source>
</evidence>
<evidence type="ECO:0000259" key="65">
    <source>
        <dbReference type="PROSITE" id="PS50075"/>
    </source>
</evidence>
<dbReference type="FunFam" id="3.40.50.720:FF:000209">
    <property type="entry name" value="Polyketide synthase Pks12"/>
    <property type="match status" value="1"/>
</dbReference>
<comment type="catalytic activity">
    <reaction evidence="52">
        <text>holo-[ACP] + acetyl-CoA = acetyl-[ACP] + CoA</text>
        <dbReference type="Rhea" id="RHEA:41788"/>
        <dbReference type="Rhea" id="RHEA-COMP:9621"/>
        <dbReference type="Rhea" id="RHEA-COMP:9685"/>
        <dbReference type="ChEBI" id="CHEBI:57287"/>
        <dbReference type="ChEBI" id="CHEBI:57288"/>
        <dbReference type="ChEBI" id="CHEBI:64479"/>
        <dbReference type="ChEBI" id="CHEBI:78446"/>
        <dbReference type="EC" id="2.3.1.38"/>
    </reaction>
    <physiologicalReaction direction="left-to-right" evidence="52">
        <dbReference type="Rhea" id="RHEA:41789"/>
    </physiologicalReaction>
</comment>
<evidence type="ECO:0000259" key="67">
    <source>
        <dbReference type="PROSITE" id="PS52019"/>
    </source>
</evidence>
<dbReference type="EC" id="2.3.1.41" evidence="6"/>
<gene>
    <name evidence="68" type="ORF">BpHYR1_003538</name>
</gene>
<evidence type="ECO:0000256" key="42">
    <source>
        <dbReference type="ARBA" id="ARBA00047897"/>
    </source>
</evidence>
<dbReference type="InterPro" id="IPR014043">
    <property type="entry name" value="Acyl_transferase_dom"/>
</dbReference>
<comment type="catalytic activity">
    <reaction evidence="55">
        <text>(2E)-octadecenoyl-[ACP] + NADPH + H(+) = octadecanoyl-[ACP] + NADP(+)</text>
        <dbReference type="Rhea" id="RHEA:41928"/>
        <dbReference type="Rhea" id="RHEA-COMP:9655"/>
        <dbReference type="Rhea" id="RHEA-COMP:9656"/>
        <dbReference type="ChEBI" id="CHEBI:15378"/>
        <dbReference type="ChEBI" id="CHEBI:57783"/>
        <dbReference type="ChEBI" id="CHEBI:58349"/>
        <dbReference type="ChEBI" id="CHEBI:78489"/>
        <dbReference type="ChEBI" id="CHEBI:78495"/>
    </reaction>
    <physiologicalReaction direction="left-to-right" evidence="55">
        <dbReference type="Rhea" id="RHEA:41929"/>
    </physiologicalReaction>
</comment>
<comment type="catalytic activity">
    <reaction evidence="48">
        <text>(2E)-octenoyl-[ACP] + NADPH + H(+) = octanoyl-[ACP] + NADP(+)</text>
        <dbReference type="Rhea" id="RHEA:41848"/>
        <dbReference type="Rhea" id="RHEA-COMP:9635"/>
        <dbReference type="Rhea" id="RHEA-COMP:9636"/>
        <dbReference type="ChEBI" id="CHEBI:15378"/>
        <dbReference type="ChEBI" id="CHEBI:57783"/>
        <dbReference type="ChEBI" id="CHEBI:58349"/>
        <dbReference type="ChEBI" id="CHEBI:78462"/>
        <dbReference type="ChEBI" id="CHEBI:78463"/>
    </reaction>
    <physiologicalReaction direction="left-to-right" evidence="48">
        <dbReference type="Rhea" id="RHEA:41849"/>
    </physiologicalReaction>
</comment>
<evidence type="ECO:0000256" key="57">
    <source>
        <dbReference type="ARBA" id="ARBA00049171"/>
    </source>
</evidence>
<comment type="catalytic activity">
    <reaction evidence="28">
        <text>(3R)-hydroxytetradecanoyl-[ACP] = (2E)-tetradecenoyl-[ACP] + H2O</text>
        <dbReference type="Rhea" id="RHEA:41892"/>
        <dbReference type="Rhea" id="RHEA-COMP:9646"/>
        <dbReference type="Rhea" id="RHEA-COMP:9647"/>
        <dbReference type="ChEBI" id="CHEBI:15377"/>
        <dbReference type="ChEBI" id="CHEBI:78474"/>
        <dbReference type="ChEBI" id="CHEBI:78475"/>
    </reaction>
    <physiologicalReaction direction="left-to-right" evidence="28">
        <dbReference type="Rhea" id="RHEA:41893"/>
    </physiologicalReaction>
</comment>
<dbReference type="InterPro" id="IPR016039">
    <property type="entry name" value="Thiolase-like"/>
</dbReference>
<comment type="catalytic activity">
    <reaction evidence="38">
        <text>tetradecanoyl-[ACP] + malonyl-[ACP] + H(+) = 3-oxohexadecanoyl-[ACP] + holo-[ACP] + CO2</text>
        <dbReference type="Rhea" id="RHEA:41900"/>
        <dbReference type="Rhea" id="RHEA-COMP:9623"/>
        <dbReference type="Rhea" id="RHEA-COMP:9648"/>
        <dbReference type="Rhea" id="RHEA-COMP:9649"/>
        <dbReference type="Rhea" id="RHEA-COMP:9685"/>
        <dbReference type="ChEBI" id="CHEBI:15378"/>
        <dbReference type="ChEBI" id="CHEBI:16526"/>
        <dbReference type="ChEBI" id="CHEBI:64479"/>
        <dbReference type="ChEBI" id="CHEBI:78449"/>
        <dbReference type="ChEBI" id="CHEBI:78477"/>
        <dbReference type="ChEBI" id="CHEBI:78478"/>
    </reaction>
    <physiologicalReaction direction="left-to-right" evidence="38">
        <dbReference type="Rhea" id="RHEA:41901"/>
    </physiologicalReaction>
</comment>
<feature type="domain" description="Carrier" evidence="65">
    <location>
        <begin position="2136"/>
        <end position="2217"/>
    </location>
</feature>
<evidence type="ECO:0000256" key="1">
    <source>
        <dbReference type="ARBA" id="ARBA00005189"/>
    </source>
</evidence>
<dbReference type="STRING" id="10195.A0A3M7QDU1"/>
<evidence type="ECO:0000256" key="54">
    <source>
        <dbReference type="ARBA" id="ARBA00048935"/>
    </source>
</evidence>
<dbReference type="Gene3D" id="3.40.50.720">
    <property type="entry name" value="NAD(P)-binding Rossmann-like Domain"/>
    <property type="match status" value="1"/>
</dbReference>
<comment type="catalytic activity">
    <reaction evidence="33">
        <text>acetyl-CoA + n malonyl-CoA + 2n NADPH + 2n H(+) = a long-chain fatty acid + (n+1) CoA + n CO2 + 2n NADP(+).</text>
        <dbReference type="EC" id="2.3.1.85"/>
    </reaction>
</comment>
<dbReference type="InterPro" id="IPR020843">
    <property type="entry name" value="ER"/>
</dbReference>
<evidence type="ECO:0000256" key="63">
    <source>
        <dbReference type="ARBA" id="ARBA00049533"/>
    </source>
</evidence>
<dbReference type="Pfam" id="PF00698">
    <property type="entry name" value="Acyl_transf_1"/>
    <property type="match status" value="1"/>
</dbReference>
<evidence type="ECO:0000256" key="8">
    <source>
        <dbReference type="ARBA" id="ARBA00022450"/>
    </source>
</evidence>
<dbReference type="SUPFAM" id="SSF53901">
    <property type="entry name" value="Thiolase-like"/>
    <property type="match status" value="1"/>
</dbReference>
<evidence type="ECO:0000256" key="59">
    <source>
        <dbReference type="ARBA" id="ARBA00049414"/>
    </source>
</evidence>
<keyword evidence="13 68" id="KW-0378">Hydrolase</keyword>
<evidence type="ECO:0000256" key="11">
    <source>
        <dbReference type="ARBA" id="ARBA00022679"/>
    </source>
</evidence>
<evidence type="ECO:0000256" key="31">
    <source>
        <dbReference type="ARBA" id="ARBA00023402"/>
    </source>
</evidence>
<comment type="caution">
    <text evidence="68">The sequence shown here is derived from an EMBL/GenBank/DDBJ whole genome shotgun (WGS) entry which is preliminary data.</text>
</comment>
<dbReference type="SUPFAM" id="SSF47336">
    <property type="entry name" value="ACP-like"/>
    <property type="match status" value="1"/>
</dbReference>
<evidence type="ECO:0000256" key="38">
    <source>
        <dbReference type="ARBA" id="ARBA00047451"/>
    </source>
</evidence>
<protein>
    <recommendedName>
        <fullName evidence="7">Fatty acid synthase</fullName>
        <ecNumber evidence="5">1.1.1.100</ecNumber>
        <ecNumber evidence="2">1.3.1.39</ecNumber>
        <ecNumber evidence="6">2.3.1.41</ecNumber>
        <ecNumber evidence="4">2.3.1.85</ecNumber>
        <ecNumber evidence="3">3.1.2.14</ecNumber>
    </recommendedName>
</protein>
<evidence type="ECO:0000256" key="12">
    <source>
        <dbReference type="ARBA" id="ARBA00022799"/>
    </source>
</evidence>
<evidence type="ECO:0000256" key="55">
    <source>
        <dbReference type="ARBA" id="ARBA00049019"/>
    </source>
</evidence>
<evidence type="ECO:0000256" key="61">
    <source>
        <dbReference type="ARBA" id="ARBA00049449"/>
    </source>
</evidence>
<dbReference type="InterPro" id="IPR032821">
    <property type="entry name" value="PKS_assoc"/>
</dbReference>
<comment type="catalytic activity">
    <reaction evidence="50">
        <text>3-oxohexanoyl-[ACP] + NADPH + H(+) = (3R)-hydroxyhexanoyl-[ACP] + NADP(+)</text>
        <dbReference type="Rhea" id="RHEA:41824"/>
        <dbReference type="Rhea" id="RHEA-COMP:9629"/>
        <dbReference type="Rhea" id="RHEA-COMP:9630"/>
        <dbReference type="ChEBI" id="CHEBI:15378"/>
        <dbReference type="ChEBI" id="CHEBI:57783"/>
        <dbReference type="ChEBI" id="CHEBI:58349"/>
        <dbReference type="ChEBI" id="CHEBI:78456"/>
        <dbReference type="ChEBI" id="CHEBI:78457"/>
    </reaction>
    <physiologicalReaction direction="left-to-right" evidence="50">
        <dbReference type="Rhea" id="RHEA:41825"/>
    </physiologicalReaction>
</comment>
<feature type="region of interest" description="N-terminal hotdog fold" evidence="64">
    <location>
        <begin position="866"/>
        <end position="998"/>
    </location>
</feature>
<evidence type="ECO:0000256" key="47">
    <source>
        <dbReference type="ARBA" id="ARBA00048289"/>
    </source>
</evidence>
<accession>A0A3M7QDU1</accession>
<evidence type="ECO:0000256" key="4">
    <source>
        <dbReference type="ARBA" id="ARBA00012873"/>
    </source>
</evidence>
<dbReference type="Pfam" id="PF00107">
    <property type="entry name" value="ADH_zinc_N"/>
    <property type="match status" value="1"/>
</dbReference>
<comment type="function">
    <text evidence="32">Fatty acid synthetase is a multifunctional enzyme that catalyzes the de novo biosynthesis of long-chain saturated fatty acids starting from acetyl-CoA and malonyl-CoA in the presence of NADPH. This multifunctional protein contains 7 catalytic activities and a site for the binding of the prosthetic group 4'-phosphopantetheine of the acyl carrier protein ([ACP]) domain.</text>
</comment>
<comment type="catalytic activity">
    <reaction evidence="43">
        <text>3-oxobutanoyl-[ACP] + NADPH + H(+) = (3R)-hydroxybutanoyl-[ACP] + NADP(+)</text>
        <dbReference type="Rhea" id="RHEA:41804"/>
        <dbReference type="Rhea" id="RHEA-COMP:9625"/>
        <dbReference type="Rhea" id="RHEA-COMP:9626"/>
        <dbReference type="ChEBI" id="CHEBI:15378"/>
        <dbReference type="ChEBI" id="CHEBI:57783"/>
        <dbReference type="ChEBI" id="CHEBI:58349"/>
        <dbReference type="ChEBI" id="CHEBI:78450"/>
        <dbReference type="ChEBI" id="CHEBI:78451"/>
    </reaction>
    <physiologicalReaction direction="left-to-right" evidence="43">
        <dbReference type="Rhea" id="RHEA:41805"/>
    </physiologicalReaction>
</comment>
<evidence type="ECO:0000256" key="60">
    <source>
        <dbReference type="ARBA" id="ARBA00049422"/>
    </source>
</evidence>
<evidence type="ECO:0000256" key="35">
    <source>
        <dbReference type="ARBA" id="ARBA00047394"/>
    </source>
</evidence>
<dbReference type="Pfam" id="PF21089">
    <property type="entry name" value="PKS_DH_N"/>
    <property type="match status" value="1"/>
</dbReference>
<keyword evidence="20" id="KW-0443">Lipid metabolism</keyword>
<dbReference type="InterPro" id="IPR013968">
    <property type="entry name" value="PKS_KR"/>
</dbReference>
<dbReference type="GO" id="GO:0016297">
    <property type="term" value="F:fatty acyl-[ACP] hydrolase activity"/>
    <property type="evidence" value="ECO:0007669"/>
    <property type="project" value="UniProtKB-EC"/>
</dbReference>
<comment type="catalytic activity">
    <reaction evidence="34">
        <text>3-oxooctadecanoyl-[ACP] + NADPH + H(+) = (3R)-hydroxyoctadecanoyl-[ACP] + NADP(+)</text>
        <dbReference type="Rhea" id="RHEA:41920"/>
        <dbReference type="Rhea" id="RHEA-COMP:9653"/>
        <dbReference type="Rhea" id="RHEA-COMP:9654"/>
        <dbReference type="ChEBI" id="CHEBI:15378"/>
        <dbReference type="ChEBI" id="CHEBI:57783"/>
        <dbReference type="ChEBI" id="CHEBI:58349"/>
        <dbReference type="ChEBI" id="CHEBI:78487"/>
        <dbReference type="ChEBI" id="CHEBI:78488"/>
    </reaction>
    <physiologicalReaction direction="left-to-right" evidence="34">
        <dbReference type="Rhea" id="RHEA:41921"/>
    </physiologicalReaction>
</comment>
<evidence type="ECO:0000256" key="19">
    <source>
        <dbReference type="ARBA" id="ARBA00023027"/>
    </source>
</evidence>
<keyword evidence="68" id="KW-0456">Lyase</keyword>
<evidence type="ECO:0000256" key="6">
    <source>
        <dbReference type="ARBA" id="ARBA00013191"/>
    </source>
</evidence>
<keyword evidence="12" id="KW-0702">S-nitrosylation</keyword>
<dbReference type="EC" id="2.3.1.85" evidence="4"/>
<dbReference type="Gene3D" id="3.40.366.10">
    <property type="entry name" value="Malonyl-Coenzyme A Acyl Carrier Protein, domain 2"/>
    <property type="match status" value="1"/>
</dbReference>
<dbReference type="InterPro" id="IPR001031">
    <property type="entry name" value="Thioesterase"/>
</dbReference>
<dbReference type="SUPFAM" id="SSF55048">
    <property type="entry name" value="Probable ACP-binding domain of malonyl-CoA ACP transacylase"/>
    <property type="match status" value="1"/>
</dbReference>
<reference evidence="68 69" key="1">
    <citation type="journal article" date="2018" name="Sci. Rep.">
        <title>Genomic signatures of local adaptation to the degree of environmental predictability in rotifers.</title>
        <authorList>
            <person name="Franch-Gras L."/>
            <person name="Hahn C."/>
            <person name="Garcia-Roger E.M."/>
            <person name="Carmona M.J."/>
            <person name="Serra M."/>
            <person name="Gomez A."/>
        </authorList>
    </citation>
    <scope>NUCLEOTIDE SEQUENCE [LARGE SCALE GENOMIC DNA]</scope>
    <source>
        <strain evidence="68">HYR1</strain>
    </source>
</reference>
<dbReference type="Gene3D" id="3.90.180.10">
    <property type="entry name" value="Medium-chain alcohol dehydrogenases, catalytic domain"/>
    <property type="match status" value="1"/>
</dbReference>
<dbReference type="Pfam" id="PF21149">
    <property type="entry name" value="FAS_pseudo-KR"/>
    <property type="match status" value="1"/>
</dbReference>
<evidence type="ECO:0000256" key="15">
    <source>
        <dbReference type="ARBA" id="ARBA00022857"/>
    </source>
</evidence>
<dbReference type="InterPro" id="IPR049900">
    <property type="entry name" value="PKS_mFAS_DH"/>
</dbReference>
<evidence type="ECO:0000256" key="18">
    <source>
        <dbReference type="ARBA" id="ARBA00023002"/>
    </source>
</evidence>
<evidence type="ECO:0000256" key="45">
    <source>
        <dbReference type="ARBA" id="ARBA00048051"/>
    </source>
</evidence>
<comment type="catalytic activity">
    <reaction evidence="24">
        <text>(3R)-hydroxydodecanoyl-[ACP] = (2E)-dodecenoyl-[ACP] + H2O</text>
        <dbReference type="Rhea" id="RHEA:41876"/>
        <dbReference type="Rhea" id="RHEA-COMP:9642"/>
        <dbReference type="Rhea" id="RHEA-COMP:9643"/>
        <dbReference type="ChEBI" id="CHEBI:15377"/>
        <dbReference type="ChEBI" id="CHEBI:78470"/>
        <dbReference type="ChEBI" id="CHEBI:78472"/>
    </reaction>
    <physiologicalReaction direction="left-to-right" evidence="24">
        <dbReference type="Rhea" id="RHEA:41877"/>
    </physiologicalReaction>
</comment>
<comment type="catalytic activity">
    <reaction evidence="54">
        <text>3-oxotetradecanoyl-[ACP] + NADPH + H(+) = (3R)-hydroxytetradecanoyl-[ACP] + NADP(+)</text>
        <dbReference type="Rhea" id="RHEA:41888"/>
        <dbReference type="Rhea" id="RHEA-COMP:9645"/>
        <dbReference type="Rhea" id="RHEA-COMP:9646"/>
        <dbReference type="ChEBI" id="CHEBI:15378"/>
        <dbReference type="ChEBI" id="CHEBI:57783"/>
        <dbReference type="ChEBI" id="CHEBI:58349"/>
        <dbReference type="ChEBI" id="CHEBI:78473"/>
        <dbReference type="ChEBI" id="CHEBI:78474"/>
    </reaction>
    <physiologicalReaction direction="left-to-right" evidence="54">
        <dbReference type="Rhea" id="RHEA:41889"/>
    </physiologicalReaction>
</comment>
<dbReference type="InterPro" id="IPR050091">
    <property type="entry name" value="PKS_NRPS_Biosynth_Enz"/>
</dbReference>
<dbReference type="InterPro" id="IPR042104">
    <property type="entry name" value="PKS_dehydratase_sf"/>
</dbReference>
<dbReference type="GO" id="GO:0019171">
    <property type="term" value="F:(3R)-hydroxyacyl-[acyl-carrier-protein] dehydratase activity"/>
    <property type="evidence" value="ECO:0007669"/>
    <property type="project" value="UniProtKB-EC"/>
</dbReference>
<dbReference type="InterPro" id="IPR014030">
    <property type="entry name" value="Ketoacyl_synth_N"/>
</dbReference>
<dbReference type="InterPro" id="IPR014031">
    <property type="entry name" value="Ketoacyl_synth_C"/>
</dbReference>
<dbReference type="InterPro" id="IPR013149">
    <property type="entry name" value="ADH-like_C"/>
</dbReference>
<comment type="pathway">
    <text evidence="1">Lipid metabolism.</text>
</comment>
<evidence type="ECO:0000313" key="68">
    <source>
        <dbReference type="EMBL" id="RNA09364.1"/>
    </source>
</evidence>
<evidence type="ECO:0000256" key="44">
    <source>
        <dbReference type="ARBA" id="ARBA00047961"/>
    </source>
</evidence>
<feature type="domain" description="PKS/mFAS DH" evidence="67">
    <location>
        <begin position="866"/>
        <end position="1164"/>
    </location>
</feature>
<dbReference type="InterPro" id="IPR057326">
    <property type="entry name" value="KR_dom"/>
</dbReference>
<dbReference type="PANTHER" id="PTHR43775">
    <property type="entry name" value="FATTY ACID SYNTHASE"/>
    <property type="match status" value="1"/>
</dbReference>
<keyword evidence="15" id="KW-0521">NADP</keyword>
<dbReference type="SUPFAM" id="SSF53474">
    <property type="entry name" value="alpha/beta-Hydrolases"/>
    <property type="match status" value="1"/>
</dbReference>
<comment type="catalytic activity">
    <reaction evidence="27">
        <text>a (3R)-hydroxyacyl-[ACP] = a (2E)-enoyl-[ACP] + H2O</text>
        <dbReference type="Rhea" id="RHEA:13097"/>
        <dbReference type="Rhea" id="RHEA-COMP:9925"/>
        <dbReference type="Rhea" id="RHEA-COMP:9945"/>
        <dbReference type="ChEBI" id="CHEBI:15377"/>
        <dbReference type="ChEBI" id="CHEBI:78784"/>
        <dbReference type="ChEBI" id="CHEBI:78827"/>
        <dbReference type="EC" id="4.2.1.59"/>
    </reaction>
    <physiologicalReaction direction="left-to-right" evidence="27">
        <dbReference type="Rhea" id="RHEA:13098"/>
    </physiologicalReaction>
</comment>
<dbReference type="InterPro" id="IPR011032">
    <property type="entry name" value="GroES-like_sf"/>
</dbReference>
<comment type="catalytic activity">
    <reaction evidence="47">
        <text>tetradecanoyl-[ACP] + H2O = tetradecanoate + holo-[ACP] + H(+)</text>
        <dbReference type="Rhea" id="RHEA:30123"/>
        <dbReference type="Rhea" id="RHEA-COMP:9648"/>
        <dbReference type="Rhea" id="RHEA-COMP:9685"/>
        <dbReference type="ChEBI" id="CHEBI:15377"/>
        <dbReference type="ChEBI" id="CHEBI:15378"/>
        <dbReference type="ChEBI" id="CHEBI:30807"/>
        <dbReference type="ChEBI" id="CHEBI:64479"/>
        <dbReference type="ChEBI" id="CHEBI:78477"/>
        <dbReference type="EC" id="3.1.2.14"/>
    </reaction>
    <physiologicalReaction direction="left-to-right" evidence="47">
        <dbReference type="Rhea" id="RHEA:30124"/>
    </physiologicalReaction>
</comment>
<evidence type="ECO:0000256" key="41">
    <source>
        <dbReference type="ARBA" id="ARBA00047810"/>
    </source>
</evidence>
<evidence type="ECO:0000256" key="40">
    <source>
        <dbReference type="ARBA" id="ARBA00047578"/>
    </source>
</evidence>
<dbReference type="Pfam" id="PF00109">
    <property type="entry name" value="ketoacyl-synt"/>
    <property type="match status" value="1"/>
</dbReference>
<comment type="catalytic activity">
    <reaction evidence="37">
        <text>3-oxodecanoyl-[ACP] + NADPH + H(+) = (3R)-hydroxydecanoyl-[ACP] + NADP(+)</text>
        <dbReference type="Rhea" id="RHEA:41856"/>
        <dbReference type="Rhea" id="RHEA-COMP:9637"/>
        <dbReference type="Rhea" id="RHEA-COMP:9638"/>
        <dbReference type="ChEBI" id="CHEBI:15378"/>
        <dbReference type="ChEBI" id="CHEBI:57783"/>
        <dbReference type="ChEBI" id="CHEBI:58349"/>
        <dbReference type="ChEBI" id="CHEBI:78464"/>
        <dbReference type="ChEBI" id="CHEBI:78466"/>
    </reaction>
    <physiologicalReaction direction="left-to-right" evidence="37">
        <dbReference type="Rhea" id="RHEA:41857"/>
    </physiologicalReaction>
</comment>
<evidence type="ECO:0000256" key="46">
    <source>
        <dbReference type="ARBA" id="ARBA00048281"/>
    </source>
</evidence>
<dbReference type="GO" id="GO:0004312">
    <property type="term" value="F:fatty acid synthase activity"/>
    <property type="evidence" value="ECO:0007669"/>
    <property type="project" value="UniProtKB-EC"/>
</dbReference>
<comment type="catalytic activity">
    <reaction evidence="36">
        <text>a (3R)-hydroxyacyl-[ACP] + NADP(+) = a 3-oxoacyl-[ACP] + NADPH + H(+)</text>
        <dbReference type="Rhea" id="RHEA:17397"/>
        <dbReference type="Rhea" id="RHEA-COMP:9916"/>
        <dbReference type="Rhea" id="RHEA-COMP:9945"/>
        <dbReference type="ChEBI" id="CHEBI:15378"/>
        <dbReference type="ChEBI" id="CHEBI:57783"/>
        <dbReference type="ChEBI" id="CHEBI:58349"/>
        <dbReference type="ChEBI" id="CHEBI:78776"/>
        <dbReference type="ChEBI" id="CHEBI:78827"/>
        <dbReference type="EC" id="1.1.1.100"/>
    </reaction>
    <physiologicalReaction direction="right-to-left" evidence="36">
        <dbReference type="Rhea" id="RHEA:17399"/>
    </physiologicalReaction>
</comment>
<dbReference type="InterPro" id="IPR020841">
    <property type="entry name" value="PKS_Beta-ketoAc_synthase_dom"/>
</dbReference>
<comment type="catalytic activity">
    <reaction evidence="42">
        <text>(2E)-hexenoyl-[ACP] + NADPH + H(+) = hexanoyl-[ACP] + NADP(+)</text>
        <dbReference type="Rhea" id="RHEA:41832"/>
        <dbReference type="Rhea" id="RHEA-COMP:9631"/>
        <dbReference type="Rhea" id="RHEA-COMP:9632"/>
        <dbReference type="ChEBI" id="CHEBI:15378"/>
        <dbReference type="ChEBI" id="CHEBI:57783"/>
        <dbReference type="ChEBI" id="CHEBI:58349"/>
        <dbReference type="ChEBI" id="CHEBI:78458"/>
        <dbReference type="ChEBI" id="CHEBI:78459"/>
    </reaction>
    <physiologicalReaction direction="left-to-right" evidence="42">
        <dbReference type="Rhea" id="RHEA:41833"/>
    </physiologicalReaction>
</comment>
<dbReference type="Gene3D" id="1.10.1200.10">
    <property type="entry name" value="ACP-like"/>
    <property type="match status" value="1"/>
</dbReference>
<dbReference type="PROSITE" id="PS52004">
    <property type="entry name" value="KS3_2"/>
    <property type="match status" value="1"/>
</dbReference>
<evidence type="ECO:0000256" key="37">
    <source>
        <dbReference type="ARBA" id="ARBA00047440"/>
    </source>
</evidence>
<dbReference type="PROSITE" id="PS50075">
    <property type="entry name" value="CARRIER"/>
    <property type="match status" value="1"/>
</dbReference>
<comment type="catalytic activity">
    <reaction evidence="56">
        <text>decanoyl-[ACP] + malonyl-[ACP] + H(+) = 3-oxododecanoyl-[ACP] + holo-[ACP] + CO2</text>
        <dbReference type="Rhea" id="RHEA:41868"/>
        <dbReference type="Rhea" id="RHEA-COMP:9623"/>
        <dbReference type="Rhea" id="RHEA-COMP:9640"/>
        <dbReference type="Rhea" id="RHEA-COMP:9641"/>
        <dbReference type="Rhea" id="RHEA-COMP:9685"/>
        <dbReference type="ChEBI" id="CHEBI:15378"/>
        <dbReference type="ChEBI" id="CHEBI:16526"/>
        <dbReference type="ChEBI" id="CHEBI:64479"/>
        <dbReference type="ChEBI" id="CHEBI:78449"/>
        <dbReference type="ChEBI" id="CHEBI:78468"/>
        <dbReference type="ChEBI" id="CHEBI:78469"/>
    </reaction>
    <physiologicalReaction direction="left-to-right" evidence="56">
        <dbReference type="Rhea" id="RHEA:41869"/>
    </physiologicalReaction>
</comment>
<evidence type="ECO:0000313" key="69">
    <source>
        <dbReference type="Proteomes" id="UP000276133"/>
    </source>
</evidence>
<dbReference type="EMBL" id="REGN01006472">
    <property type="protein sequence ID" value="RNA09364.1"/>
    <property type="molecule type" value="Genomic_DNA"/>
</dbReference>
<comment type="catalytic activity">
    <reaction evidence="58">
        <text>3-oxododecanoyl-[ACP] + NADPH + H(+) = (3R)-hydroxydodecanoyl-[ACP] + NADP(+)</text>
        <dbReference type="Rhea" id="RHEA:41872"/>
        <dbReference type="Rhea" id="RHEA-COMP:9641"/>
        <dbReference type="Rhea" id="RHEA-COMP:9642"/>
        <dbReference type="ChEBI" id="CHEBI:15378"/>
        <dbReference type="ChEBI" id="CHEBI:57783"/>
        <dbReference type="ChEBI" id="CHEBI:58349"/>
        <dbReference type="ChEBI" id="CHEBI:78469"/>
        <dbReference type="ChEBI" id="CHEBI:78470"/>
    </reaction>
    <physiologicalReaction direction="left-to-right" evidence="58">
        <dbReference type="Rhea" id="RHEA:41873"/>
    </physiologicalReaction>
</comment>
<dbReference type="InterPro" id="IPR036291">
    <property type="entry name" value="NAD(P)-bd_dom_sf"/>
</dbReference>
<dbReference type="InterPro" id="IPR009081">
    <property type="entry name" value="PP-bd_ACP"/>
</dbReference>
<evidence type="ECO:0000256" key="39">
    <source>
        <dbReference type="ARBA" id="ARBA00047500"/>
    </source>
</evidence>
<dbReference type="Gene3D" id="3.40.50.1820">
    <property type="entry name" value="alpha/beta hydrolase"/>
    <property type="match status" value="1"/>
</dbReference>
<dbReference type="InterPro" id="IPR016036">
    <property type="entry name" value="Malonyl_transacylase_ACP-bd"/>
</dbReference>
<comment type="catalytic activity">
    <reaction evidence="44">
        <text>acetyl-[ACP] + malonyl-[ACP] + H(+) = 3-oxobutanoyl-[ACP] + holo-[ACP] + CO2</text>
        <dbReference type="Rhea" id="RHEA:41800"/>
        <dbReference type="Rhea" id="RHEA-COMP:9621"/>
        <dbReference type="Rhea" id="RHEA-COMP:9623"/>
        <dbReference type="Rhea" id="RHEA-COMP:9625"/>
        <dbReference type="Rhea" id="RHEA-COMP:9685"/>
        <dbReference type="ChEBI" id="CHEBI:15378"/>
        <dbReference type="ChEBI" id="CHEBI:16526"/>
        <dbReference type="ChEBI" id="CHEBI:64479"/>
        <dbReference type="ChEBI" id="CHEBI:78446"/>
        <dbReference type="ChEBI" id="CHEBI:78449"/>
        <dbReference type="ChEBI" id="CHEBI:78450"/>
    </reaction>
    <physiologicalReaction direction="left-to-right" evidence="44">
        <dbReference type="Rhea" id="RHEA:41801"/>
    </physiologicalReaction>
</comment>
<dbReference type="CDD" id="cd05195">
    <property type="entry name" value="enoyl_red"/>
    <property type="match status" value="1"/>
</dbReference>
<dbReference type="SMART" id="SM00829">
    <property type="entry name" value="PKS_ER"/>
    <property type="match status" value="1"/>
</dbReference>
<dbReference type="PROSITE" id="PS52019">
    <property type="entry name" value="PKS_MFAS_DH"/>
    <property type="match status" value="1"/>
</dbReference>
<evidence type="ECO:0000256" key="53">
    <source>
        <dbReference type="ARBA" id="ARBA00048704"/>
    </source>
</evidence>
<organism evidence="68 69">
    <name type="scientific">Brachionus plicatilis</name>
    <name type="common">Marine rotifer</name>
    <name type="synonym">Brachionus muelleri</name>
    <dbReference type="NCBI Taxonomy" id="10195"/>
    <lineage>
        <taxon>Eukaryota</taxon>
        <taxon>Metazoa</taxon>
        <taxon>Spiralia</taxon>
        <taxon>Gnathifera</taxon>
        <taxon>Rotifera</taxon>
        <taxon>Eurotatoria</taxon>
        <taxon>Monogononta</taxon>
        <taxon>Pseudotrocha</taxon>
        <taxon>Ploima</taxon>
        <taxon>Brachionidae</taxon>
        <taxon>Brachionus</taxon>
    </lineage>
</organism>
<dbReference type="InterPro" id="IPR049552">
    <property type="entry name" value="PKS_DH_N"/>
</dbReference>
<comment type="catalytic activity">
    <reaction evidence="53">
        <text>hexadecanoyl-[ACP] + H2O = hexadecanoate + holo-[ACP] + H(+)</text>
        <dbReference type="Rhea" id="RHEA:41932"/>
        <dbReference type="Rhea" id="RHEA-COMP:9652"/>
        <dbReference type="Rhea" id="RHEA-COMP:9685"/>
        <dbReference type="ChEBI" id="CHEBI:7896"/>
        <dbReference type="ChEBI" id="CHEBI:15377"/>
        <dbReference type="ChEBI" id="CHEBI:15378"/>
        <dbReference type="ChEBI" id="CHEBI:64479"/>
        <dbReference type="ChEBI" id="CHEBI:78483"/>
        <dbReference type="EC" id="3.1.2.14"/>
    </reaction>
    <physiologicalReaction direction="left-to-right" evidence="53">
        <dbReference type="Rhea" id="RHEA:41933"/>
    </physiologicalReaction>
</comment>
<comment type="catalytic activity">
    <reaction evidence="35">
        <text>hexanoyl-[ACP] + malonyl-[ACP] + H(+) = 3-oxooctanoyl-[ACP] + holo-[ACP] + CO2</text>
        <dbReference type="Rhea" id="RHEA:41836"/>
        <dbReference type="Rhea" id="RHEA-COMP:9623"/>
        <dbReference type="Rhea" id="RHEA-COMP:9632"/>
        <dbReference type="Rhea" id="RHEA-COMP:9633"/>
        <dbReference type="Rhea" id="RHEA-COMP:9685"/>
        <dbReference type="ChEBI" id="CHEBI:15378"/>
        <dbReference type="ChEBI" id="CHEBI:16526"/>
        <dbReference type="ChEBI" id="CHEBI:64479"/>
        <dbReference type="ChEBI" id="CHEBI:78449"/>
        <dbReference type="ChEBI" id="CHEBI:78459"/>
        <dbReference type="ChEBI" id="CHEBI:78460"/>
    </reaction>
    <physiologicalReaction direction="left-to-right" evidence="35">
        <dbReference type="Rhea" id="RHEA:41837"/>
    </physiologicalReaction>
</comment>
<dbReference type="Proteomes" id="UP000276133">
    <property type="component" value="Unassembled WGS sequence"/>
</dbReference>
<feature type="region of interest" description="C-terminal hotdog fold" evidence="64">
    <location>
        <begin position="1015"/>
        <end position="1164"/>
    </location>
</feature>
<evidence type="ECO:0000256" key="48">
    <source>
        <dbReference type="ARBA" id="ARBA00048420"/>
    </source>
</evidence>
<comment type="catalytic activity">
    <reaction evidence="23">
        <text>(3R)-hydroxyoctanoyl-[ACP] = (2E)-octenoyl-[ACP] + H2O</text>
        <dbReference type="Rhea" id="RHEA:41844"/>
        <dbReference type="Rhea" id="RHEA-COMP:9634"/>
        <dbReference type="Rhea" id="RHEA-COMP:9635"/>
        <dbReference type="ChEBI" id="CHEBI:15377"/>
        <dbReference type="ChEBI" id="CHEBI:78461"/>
        <dbReference type="ChEBI" id="CHEBI:78462"/>
    </reaction>
    <physiologicalReaction direction="left-to-right" evidence="23">
        <dbReference type="Rhea" id="RHEA:41845"/>
    </physiologicalReaction>
</comment>
<keyword evidence="9" id="KW-0444">Lipid biosynthesis</keyword>
<evidence type="ECO:0000256" key="22">
    <source>
        <dbReference type="ARBA" id="ARBA00023268"/>
    </source>
</evidence>
<dbReference type="Pfam" id="PF16197">
    <property type="entry name" value="KAsynt_C_assoc"/>
    <property type="match status" value="1"/>
</dbReference>
<evidence type="ECO:0000256" key="27">
    <source>
        <dbReference type="ARBA" id="ARBA00023394"/>
    </source>
</evidence>
<evidence type="ECO:0000256" key="3">
    <source>
        <dbReference type="ARBA" id="ARBA00012480"/>
    </source>
</evidence>
<comment type="catalytic activity">
    <reaction evidence="62">
        <text>(2E)-decenoyl-[ACP] + NADPH + H(+) = decanoyl-[ACP] + NADP(+)</text>
        <dbReference type="Rhea" id="RHEA:41864"/>
        <dbReference type="Rhea" id="RHEA-COMP:9639"/>
        <dbReference type="Rhea" id="RHEA-COMP:9640"/>
        <dbReference type="ChEBI" id="CHEBI:15378"/>
        <dbReference type="ChEBI" id="CHEBI:57783"/>
        <dbReference type="ChEBI" id="CHEBI:58349"/>
        <dbReference type="ChEBI" id="CHEBI:78467"/>
        <dbReference type="ChEBI" id="CHEBI:78468"/>
    </reaction>
    <physiologicalReaction direction="left-to-right" evidence="62">
        <dbReference type="Rhea" id="RHEA:41865"/>
    </physiologicalReaction>
</comment>
<dbReference type="EC" id="3.1.2.14" evidence="3"/>
<comment type="catalytic activity">
    <reaction evidence="51">
        <text>a 2,3-saturated acyl-[ACP] + NADP(+) = a (2E)-enoyl-[ACP] + NADPH + H(+)</text>
        <dbReference type="Rhea" id="RHEA:22564"/>
        <dbReference type="Rhea" id="RHEA-COMP:9925"/>
        <dbReference type="Rhea" id="RHEA-COMP:9926"/>
        <dbReference type="ChEBI" id="CHEBI:15378"/>
        <dbReference type="ChEBI" id="CHEBI:57783"/>
        <dbReference type="ChEBI" id="CHEBI:58349"/>
        <dbReference type="ChEBI" id="CHEBI:78784"/>
        <dbReference type="ChEBI" id="CHEBI:78785"/>
        <dbReference type="EC" id="1.3.1.39"/>
    </reaction>
    <physiologicalReaction direction="right-to-left" evidence="51">
        <dbReference type="Rhea" id="RHEA:22566"/>
    </physiologicalReaction>
</comment>
<dbReference type="SMART" id="SM00825">
    <property type="entry name" value="PKS_KS"/>
    <property type="match status" value="1"/>
</dbReference>
<evidence type="ECO:0000256" key="14">
    <source>
        <dbReference type="ARBA" id="ARBA00022832"/>
    </source>
</evidence>
<evidence type="ECO:0000256" key="51">
    <source>
        <dbReference type="ARBA" id="ARBA00048650"/>
    </source>
</evidence>
<dbReference type="PANTHER" id="PTHR43775:SF7">
    <property type="entry name" value="FATTY ACID SYNTHASE"/>
    <property type="match status" value="1"/>
</dbReference>
<comment type="catalytic activity">
    <reaction evidence="46">
        <text>(2E)-dodecenoyl-[ACP] + NADPH + H(+) = dodecanoyl-[ACP] + NADP(+)</text>
        <dbReference type="Rhea" id="RHEA:41880"/>
        <dbReference type="Rhea" id="RHEA-COMP:9643"/>
        <dbReference type="Rhea" id="RHEA-COMP:9644"/>
        <dbReference type="ChEBI" id="CHEBI:15378"/>
        <dbReference type="ChEBI" id="CHEBI:57783"/>
        <dbReference type="ChEBI" id="CHEBI:58349"/>
        <dbReference type="ChEBI" id="CHEBI:65264"/>
        <dbReference type="ChEBI" id="CHEBI:78472"/>
    </reaction>
    <physiologicalReaction direction="left-to-right" evidence="46">
        <dbReference type="Rhea" id="RHEA:41881"/>
    </physiologicalReaction>
</comment>
<dbReference type="InterPro" id="IPR049391">
    <property type="entry name" value="FAS_pseudo-KR"/>
</dbReference>
<sequence>MTGPNAEVEPDQIVISGISGRYPQSSNIDEFAKNLFDGVDMVTETDRRWPPGLYGLPRRNGTLKDISKFDAQFFGVNPKQADQMDPQLRMLLEVAYEAIFDSGISPSELAGTRTGVYIGLSSSEALYAYSHNPSELSGYSMTGCASSMLANRLSFFFDFKGPSYTVDTACSSSLVALDAAVQSIKSGYCDYAIVGGANLLTRPQTSLQFQRLGMLSPDGMCRSFDSSGKGYVRSETVSVVFIQKKSTCRKYYARIINSRVNTDGAKEQGITFPNGQVQARLLEELYTQSRIDPRMVSYVEAHGTGTKAGDPQELNAIADIFSKNRANPLLIGSTKSNMGHPEPASGLAALSKILISIQSGIIPANLHFKEPNGQIEALLDGRLRVVDKNMKLSEGLIGLNSFGFGGANAHLLIEPNWDKETNLWSEKSYVNEVSKKVRLFQFSSRTEQGLNEILDLVEQSDDLALSCILEPLSLQSTHAFRAFTILNGKSQIREFNHEHKEKRPVWYVFSGMGTQWTGMGRDLMQIETFRQSIQKSALILKPFELDLVQIINHADSDTFKRTLNSFVAIASIQIALVDCLNQLEVRPDGILGHSVGELGCAYADGCLTHEETLLAAFYRGKCIEEASLPPGAMAAVGLTWAECKKRCPQGVVAACHNAPDTVTVSGPKELVAQFVQQLKSEGVFARDVDSSNVAFHSHYMCQIAAKLKDYLNQVIKEPRLRSNKWISSSIEEKNWHSELCKYSSADYHVNNLCSAVLFQEALSHVPANAITIEIAPHALLQAILKRSLTKDNIFIGLLNKNASNQIENFYAQLGRLYLNGVDFKPTRLLIDTKWQHALYPIPVKTKFLSPLMKWDHGHSWNVPKYTDFTSQANGSTSSTEAANFSYVIDLEGDNAYLSGHQIDGRVLYPATGYLCLVWQSVAKMAQSKRLGMIDDTNLVLPAIEFQNVEIHRASILKEGEKINFEVNLMATSGSFELTEGGNLVVSGQVRLLEEKMDPDQASQMNTLDALSRIKRTESMLKEEVYKELRLRGYEYKDQFQPIEKCDLNGTMGLLKWTGNWVPFLDAMLQMNVLGHQRGLLLPTRIRTIQIDPAQHLSLVEDCSLPVMFDPYTKTTISGAAQIIGLHATVAPKRQVFQPTIIEHVKFVAYLDDVNNNMVQLSQQEQTKQDQVKEYIQKCCSTVSEQSHASASLIQFLASQSNNGAQFLSAFSQDKILNLNSDRVNNFKAMVDIFVENLHPRPKKEKIRLLEICSSMCYSMCSTLTNLLRSHPHICDQIEIGYAQIESVSDLEAQFFDQISSDSLFKVEKIDWKIGQDNSLNTHVPSTIGQFDLVILNNSNLSKYENVRSWLHNNLAKLTHSFVLVVEDFVHEKAFKQLIANLEHSVLKKDISVPSPFDLELMQTLGLTKLSERCAFSEQSLWRFGKKYQNNCFVNTDNLAELNWLDEIKTSLSDPTIDRVFLLSQCETSGLVGLVNCLRKESNGHKIRCVVGKRLDQVPQSVLDKDLVMNVYRNDEWGSLRHAVTDAHNLLVNSDKDLFKDQFSRDEHNMCVNWLQRGDLASLRWIQSAQAVATHAHHVICQVAYAALNFRDIMLATGKLSPEAIPNYHKMQDNLLGMEFSGHADGQKCMGIVSARGLSTQVVLDKSYVWQVPHEWSLWDAATVPVAYSTAYYALCVRANLKRGESVLVHAGSGAVGQAAISIALSFDCQVFTTVSSEQKREYLRCRFNDRLFFANSRDLSFENDVLRETQGRGVNIVLNSLSEQKLQASVRVLAEHGRFLEIGKFDLNKNSSLGMSVFLKNISFHGILLDSLFDKSNEHEWKTVHDLVQNGIETGVVKPLNATIFAKDQIEQAFRFMAQGKHIGKVLVSCAATAARVEALAKVWFAPDHSYIITGGLGGFGLELAEWLVERGARNLILTSRSGIRTGYQTRKLNMFKQEYNANVQVISYDVKILSQCKLLIQKATEMSKSGKIGGIFHLAALLQDALLENQSVTKFKTVIDIKYEGALNLDTLTRSSELMEDTAYFVVFSSVTSGRGNIGQSNYGFANSAMERICERRKMEGKNALAIQWGAIGDVGLVVESHMNGSNETVVGGTLPQRVYGCLRTLEHLLLISNAEQCATWSSFVPAFSGADKHSQKPDTDKSLVQTVANIMGIKDLRQIRNEKQSLAEMGLDSLMSVEIKQILEQGYNINLSMKEIQALSLEKLKEMQHVAPAEAKVATEQNFSVKETKMLMPSQMIVKLNEQVDDEKCVFVIHPIEGHVQMLTEFGHKMKCSVYGIQFTKEAVETTSLPQLAQLYWKEIEKVKGADTKINLCGYSFGASVAFEMALQKTNRVRTLTLLDGSHSYVNVQVNAYKTKLQLDNSAETESEALFTFYQQFGQVESRTEFIKNLSCMKTFESRVKFVVDGLMQNCSYKFDAADAEMAARAFVLKLMMSFGYQPKEKLRMERILLIKSQSQTNLISNIQAVLGADYGLSKVFEGRVDVKSVGGDHQTFLQGDNLSEVVQLVESSFC</sequence>
<evidence type="ECO:0000256" key="33">
    <source>
        <dbReference type="ARBA" id="ARBA00044883"/>
    </source>
</evidence>
<evidence type="ECO:0000256" key="13">
    <source>
        <dbReference type="ARBA" id="ARBA00022801"/>
    </source>
</evidence>
<keyword evidence="18 68" id="KW-0560">Oxidoreductase</keyword>
<dbReference type="GO" id="GO:0004313">
    <property type="term" value="F:[acyl-carrier-protein] S-acetyltransferase activity"/>
    <property type="evidence" value="ECO:0007669"/>
    <property type="project" value="UniProtKB-EC"/>
</dbReference>
<comment type="catalytic activity">
    <reaction evidence="49">
        <text>a fatty acyl-[ACP] + malonyl-[ACP] + H(+) = a 3-oxoacyl-[ACP] + holo-[ACP] + CO2</text>
        <dbReference type="Rhea" id="RHEA:22836"/>
        <dbReference type="Rhea" id="RHEA-COMP:9623"/>
        <dbReference type="Rhea" id="RHEA-COMP:9685"/>
        <dbReference type="Rhea" id="RHEA-COMP:9916"/>
        <dbReference type="Rhea" id="RHEA-COMP:14125"/>
        <dbReference type="ChEBI" id="CHEBI:15378"/>
        <dbReference type="ChEBI" id="CHEBI:16526"/>
        <dbReference type="ChEBI" id="CHEBI:64479"/>
        <dbReference type="ChEBI" id="CHEBI:78449"/>
        <dbReference type="ChEBI" id="CHEBI:78776"/>
        <dbReference type="ChEBI" id="CHEBI:138651"/>
        <dbReference type="EC" id="2.3.1.41"/>
    </reaction>
    <physiologicalReaction direction="left-to-right" evidence="49">
        <dbReference type="Rhea" id="RHEA:22837"/>
    </physiologicalReaction>
</comment>
<keyword evidence="22" id="KW-0511">Multifunctional enzyme</keyword>
<evidence type="ECO:0000256" key="25">
    <source>
        <dbReference type="ARBA" id="ARBA00023373"/>
    </source>
</evidence>
<evidence type="ECO:0000256" key="28">
    <source>
        <dbReference type="ARBA" id="ARBA00023398"/>
    </source>
</evidence>
<evidence type="ECO:0000256" key="16">
    <source>
        <dbReference type="ARBA" id="ARBA00022898"/>
    </source>
</evidence>
<dbReference type="EC" id="1.1.1.100" evidence="5"/>
<proteinExistence type="predicted"/>
<evidence type="ECO:0000256" key="49">
    <source>
        <dbReference type="ARBA" id="ARBA00048506"/>
    </source>
</evidence>
<dbReference type="Pfam" id="PF00550">
    <property type="entry name" value="PP-binding"/>
    <property type="match status" value="1"/>
</dbReference>
<comment type="catalytic activity">
    <reaction evidence="30">
        <text>(3R)-hydroxyhexadecanoyl-[ACP] = (2E)-hexadecenoyl-[ACP] + H2O</text>
        <dbReference type="Rhea" id="RHEA:41908"/>
        <dbReference type="Rhea" id="RHEA-COMP:9650"/>
        <dbReference type="Rhea" id="RHEA-COMP:9651"/>
        <dbReference type="ChEBI" id="CHEBI:15377"/>
        <dbReference type="ChEBI" id="CHEBI:78480"/>
        <dbReference type="ChEBI" id="CHEBI:78481"/>
    </reaction>
    <physiologicalReaction direction="left-to-right" evidence="30">
        <dbReference type="Rhea" id="RHEA:41909"/>
    </physiologicalReaction>
</comment>
<evidence type="ECO:0000256" key="29">
    <source>
        <dbReference type="ARBA" id="ARBA00023399"/>
    </source>
</evidence>
<dbReference type="SMART" id="SM00827">
    <property type="entry name" value="PKS_AT"/>
    <property type="match status" value="1"/>
</dbReference>
<dbReference type="SUPFAM" id="SSF50129">
    <property type="entry name" value="GroES-like"/>
    <property type="match status" value="1"/>
</dbReference>
<evidence type="ECO:0000256" key="23">
    <source>
        <dbReference type="ARBA" id="ARBA00023332"/>
    </source>
</evidence>
<evidence type="ECO:0000256" key="58">
    <source>
        <dbReference type="ARBA" id="ARBA00049263"/>
    </source>
</evidence>
<feature type="active site" description="Proton donor; for dehydratase activity" evidence="64">
    <location>
        <position position="1065"/>
    </location>
</feature>
<keyword evidence="11 68" id="KW-0808">Transferase</keyword>
<evidence type="ECO:0000256" key="32">
    <source>
        <dbReference type="ARBA" id="ARBA00023442"/>
    </source>
</evidence>
<evidence type="ECO:0000256" key="7">
    <source>
        <dbReference type="ARBA" id="ARBA00018769"/>
    </source>
</evidence>
<feature type="active site" description="Proton acceptor; for dehydratase activity" evidence="64">
    <location>
        <position position="900"/>
    </location>
</feature>
<keyword evidence="10" id="KW-0597">Phosphoprotein</keyword>
<keyword evidence="8" id="KW-0596">Phosphopantetheine</keyword>
<evidence type="ECO:0000256" key="64">
    <source>
        <dbReference type="PROSITE-ProRule" id="PRU01363"/>
    </source>
</evidence>
<dbReference type="Gene3D" id="3.40.47.10">
    <property type="match status" value="1"/>
</dbReference>
<feature type="domain" description="Ketosynthase family 3 (KS3)" evidence="66">
    <location>
        <begin position="10"/>
        <end position="415"/>
    </location>
</feature>
<evidence type="ECO:0000256" key="50">
    <source>
        <dbReference type="ARBA" id="ARBA00048571"/>
    </source>
</evidence>
<comment type="catalytic activity">
    <reaction evidence="60">
        <text>3-oxooctanoyl-[ACP] + NADPH + H(+) = (3R)-hydroxyoctanoyl-[ACP] + NADP(+)</text>
        <dbReference type="Rhea" id="RHEA:41840"/>
        <dbReference type="Rhea" id="RHEA-COMP:9633"/>
        <dbReference type="Rhea" id="RHEA-COMP:9634"/>
        <dbReference type="ChEBI" id="CHEBI:15378"/>
        <dbReference type="ChEBI" id="CHEBI:57783"/>
        <dbReference type="ChEBI" id="CHEBI:58349"/>
        <dbReference type="ChEBI" id="CHEBI:78460"/>
        <dbReference type="ChEBI" id="CHEBI:78461"/>
    </reaction>
    <physiologicalReaction direction="left-to-right" evidence="60">
        <dbReference type="Rhea" id="RHEA:41841"/>
    </physiologicalReaction>
</comment>
<evidence type="ECO:0000259" key="66">
    <source>
        <dbReference type="PROSITE" id="PS52004"/>
    </source>
</evidence>
<dbReference type="InterPro" id="IPR029058">
    <property type="entry name" value="AB_hydrolase_fold"/>
</dbReference>
<dbReference type="Pfam" id="PF02801">
    <property type="entry name" value="Ketoacyl-synt_C"/>
    <property type="match status" value="1"/>
</dbReference>
<evidence type="ECO:0000256" key="2">
    <source>
        <dbReference type="ARBA" id="ARBA00012004"/>
    </source>
</evidence>
<dbReference type="InterPro" id="IPR018201">
    <property type="entry name" value="Ketoacyl_synth_AS"/>
</dbReference>
<comment type="catalytic activity">
    <reaction evidence="31">
        <text>(3R)-hydroxybutanoyl-[ACP] = (2E)-butenoyl-[ACP] + H2O</text>
        <dbReference type="Rhea" id="RHEA:41808"/>
        <dbReference type="Rhea" id="RHEA-COMP:9626"/>
        <dbReference type="Rhea" id="RHEA-COMP:9627"/>
        <dbReference type="ChEBI" id="CHEBI:15377"/>
        <dbReference type="ChEBI" id="CHEBI:78451"/>
        <dbReference type="ChEBI" id="CHEBI:78453"/>
    </reaction>
    <physiologicalReaction direction="left-to-right" evidence="31">
        <dbReference type="Rhea" id="RHEA:41809"/>
    </physiologicalReaction>
</comment>
<comment type="catalytic activity">
    <reaction evidence="26">
        <text>(3R)-hydroxydecanoyl-[ACP] = (2E)-decenoyl-[ACP] + H2O</text>
        <dbReference type="Rhea" id="RHEA:41860"/>
        <dbReference type="Rhea" id="RHEA-COMP:9638"/>
        <dbReference type="Rhea" id="RHEA-COMP:9639"/>
        <dbReference type="ChEBI" id="CHEBI:15377"/>
        <dbReference type="ChEBI" id="CHEBI:78466"/>
        <dbReference type="ChEBI" id="CHEBI:78467"/>
    </reaction>
    <physiologicalReaction direction="left-to-right" evidence="26">
        <dbReference type="Rhea" id="RHEA:41861"/>
    </physiologicalReaction>
</comment>
<dbReference type="InterPro" id="IPR016035">
    <property type="entry name" value="Acyl_Trfase/lysoPLipase"/>
</dbReference>